<evidence type="ECO:0000313" key="1">
    <source>
        <dbReference type="EMBL" id="QOI51198.1"/>
    </source>
</evidence>
<dbReference type="EMBL" id="CP043893">
    <property type="protein sequence ID" value="QOI51198.1"/>
    <property type="molecule type" value="Genomic_DNA"/>
</dbReference>
<dbReference type="AlphaFoldDB" id="A0AAP9WLH3"/>
<gene>
    <name evidence="1" type="ORF">Lepto1489_12580</name>
</gene>
<organism evidence="1 2">
    <name type="scientific">Leptospira interrogans serovar Bataviae</name>
    <dbReference type="NCBI Taxonomy" id="312175"/>
    <lineage>
        <taxon>Bacteria</taxon>
        <taxon>Pseudomonadati</taxon>
        <taxon>Spirochaetota</taxon>
        <taxon>Spirochaetia</taxon>
        <taxon>Leptospirales</taxon>
        <taxon>Leptospiraceae</taxon>
        <taxon>Leptospira</taxon>
    </lineage>
</organism>
<accession>A0AAP9WLH3</accession>
<sequence length="64" mass="7286">MRVCILYLPLFSLPVGPYSFFDYLVGGEIANDKEAAQVVSIKRLLPQKAIGFEMLRFYLDENAN</sequence>
<name>A0AAP9WLH3_LEPIR</name>
<dbReference type="Proteomes" id="UP000663255">
    <property type="component" value="Chromosome 1"/>
</dbReference>
<reference evidence="1" key="1">
    <citation type="submission" date="2019-09" db="EMBL/GenBank/DDBJ databases">
        <title>Comparative Genomics of Leptospira interrogans Reveals Genome Plasticity - A Common Adaptive Strategy for Survival in Various Hosts.</title>
        <authorList>
            <person name="Ramli S.R."/>
            <person name="Bunk B."/>
            <person name="Goris M."/>
            <person name="Bhuju S."/>
            <person name="Jarek M."/>
            <person name="Sproer C."/>
            <person name="Mustakim S."/>
            <person name="Strommenger B."/>
            <person name="Pessler F."/>
        </authorList>
    </citation>
    <scope>NUCLEOTIDE SEQUENCE</scope>
    <source>
        <strain evidence="1">1489</strain>
    </source>
</reference>
<protein>
    <submittedName>
        <fullName evidence="1">Uncharacterized protein</fullName>
    </submittedName>
</protein>
<evidence type="ECO:0000313" key="2">
    <source>
        <dbReference type="Proteomes" id="UP000663255"/>
    </source>
</evidence>
<proteinExistence type="predicted"/>